<keyword evidence="1" id="KW-1133">Transmembrane helix</keyword>
<dbReference type="InterPro" id="IPR046162">
    <property type="entry name" value="DUF6164"/>
</dbReference>
<evidence type="ECO:0000313" key="2">
    <source>
        <dbReference type="EMBL" id="CUS40065.1"/>
    </source>
</evidence>
<sequence length="113" mass="12640">MSKLLFRLNGVTDDEAEDVRALLAEANLSVYETHAGRWGLSVAAIWIRDESEYEAARAIIDTYQQIRYEKIRAEPHETIGERIGRNPANALLTLIALAAVIGLTILPFLTVFK</sequence>
<accession>A0A160T7W0</accession>
<protein>
    <recommendedName>
        <fullName evidence="3">DUF2007 domain-containing protein</fullName>
    </recommendedName>
</protein>
<feature type="transmembrane region" description="Helical" evidence="1">
    <location>
        <begin position="91"/>
        <end position="112"/>
    </location>
</feature>
<name>A0A160T7W0_9ZZZZ</name>
<dbReference type="AlphaFoldDB" id="A0A160T7W0"/>
<keyword evidence="1" id="KW-0472">Membrane</keyword>
<gene>
    <name evidence="2" type="ORF">MGWOODY_Tha1034</name>
</gene>
<evidence type="ECO:0000256" key="1">
    <source>
        <dbReference type="SAM" id="Phobius"/>
    </source>
</evidence>
<dbReference type="EMBL" id="CZQC01000003">
    <property type="protein sequence ID" value="CUS40065.1"/>
    <property type="molecule type" value="Genomic_DNA"/>
</dbReference>
<dbReference type="Pfam" id="PF19661">
    <property type="entry name" value="DUF6164"/>
    <property type="match status" value="1"/>
</dbReference>
<evidence type="ECO:0008006" key="3">
    <source>
        <dbReference type="Google" id="ProtNLM"/>
    </source>
</evidence>
<reference evidence="2" key="1">
    <citation type="submission" date="2015-10" db="EMBL/GenBank/DDBJ databases">
        <authorList>
            <person name="Gilbert D.G."/>
        </authorList>
    </citation>
    <scope>NUCLEOTIDE SEQUENCE</scope>
</reference>
<organism evidence="2">
    <name type="scientific">hydrothermal vent metagenome</name>
    <dbReference type="NCBI Taxonomy" id="652676"/>
    <lineage>
        <taxon>unclassified sequences</taxon>
        <taxon>metagenomes</taxon>
        <taxon>ecological metagenomes</taxon>
    </lineage>
</organism>
<keyword evidence="1" id="KW-0812">Transmembrane</keyword>
<proteinExistence type="predicted"/>